<evidence type="ECO:0000313" key="7">
    <source>
        <dbReference type="EMBL" id="ABO09468.1"/>
    </source>
</evidence>
<protein>
    <submittedName>
        <fullName evidence="7">NADH dehydrogenase subunit N</fullName>
        <ecNumber evidence="7">1.6.5.3</ecNumber>
    </submittedName>
</protein>
<dbReference type="OrthoDB" id="29144at2157"/>
<feature type="transmembrane region" description="Helical" evidence="5">
    <location>
        <begin position="122"/>
        <end position="142"/>
    </location>
</feature>
<evidence type="ECO:0000256" key="2">
    <source>
        <dbReference type="ARBA" id="ARBA00022692"/>
    </source>
</evidence>
<reference evidence="7" key="1">
    <citation type="submission" date="2007-02" db="EMBL/GenBank/DDBJ databases">
        <title>Complete sequence of Pyrobaculum calidifontis JCM 11548.</title>
        <authorList>
            <consortium name="US DOE Joint Genome Institute"/>
            <person name="Copeland A."/>
            <person name="Lucas S."/>
            <person name="Lapidus A."/>
            <person name="Barry K."/>
            <person name="Glavina del Rio T."/>
            <person name="Dalin E."/>
            <person name="Tice H."/>
            <person name="Pitluck S."/>
            <person name="Chain P."/>
            <person name="Malfatti S."/>
            <person name="Shin M."/>
            <person name="Vergez L."/>
            <person name="Schmutz J."/>
            <person name="Larimer F."/>
            <person name="Land M."/>
            <person name="Hauser L."/>
            <person name="Kyrpides N."/>
            <person name="Mikhailova N."/>
            <person name="Cozen A.E."/>
            <person name="Fitz-Gibbon S.T."/>
            <person name="House C.H."/>
            <person name="Saltikov C."/>
            <person name="Lowe T.M."/>
            <person name="Richardson P."/>
        </authorList>
    </citation>
    <scope>NUCLEOTIDE SEQUENCE [LARGE SCALE GENOMIC DNA]</scope>
    <source>
        <strain evidence="7">JCM 11548</strain>
    </source>
</reference>
<dbReference type="HOGENOM" id="CLU_755708_0_0_2"/>
<dbReference type="Proteomes" id="UP000001431">
    <property type="component" value="Chromosome"/>
</dbReference>
<keyword evidence="4 5" id="KW-0472">Membrane</keyword>
<feature type="transmembrane region" description="Helical" evidence="5">
    <location>
        <begin position="47"/>
        <end position="65"/>
    </location>
</feature>
<organism evidence="7 8">
    <name type="scientific">Pyrobaculum calidifontis (strain DSM 21063 / JCM 11548 / VA1)</name>
    <dbReference type="NCBI Taxonomy" id="410359"/>
    <lineage>
        <taxon>Archaea</taxon>
        <taxon>Thermoproteota</taxon>
        <taxon>Thermoprotei</taxon>
        <taxon>Thermoproteales</taxon>
        <taxon>Thermoproteaceae</taxon>
        <taxon>Pyrobaculum</taxon>
    </lineage>
</organism>
<keyword evidence="7" id="KW-0560">Oxidoreductase</keyword>
<name>A3MXV1_PYRCJ</name>
<dbReference type="InterPro" id="IPR001750">
    <property type="entry name" value="ND/Mrp_TM"/>
</dbReference>
<evidence type="ECO:0000256" key="1">
    <source>
        <dbReference type="ARBA" id="ARBA00004141"/>
    </source>
</evidence>
<dbReference type="GO" id="GO:0016020">
    <property type="term" value="C:membrane"/>
    <property type="evidence" value="ECO:0007669"/>
    <property type="project" value="UniProtKB-SubCell"/>
</dbReference>
<dbReference type="RefSeq" id="WP_011850726.1">
    <property type="nucleotide sequence ID" value="NC_009073.1"/>
</dbReference>
<dbReference type="Pfam" id="PF00361">
    <property type="entry name" value="Proton_antipo_M"/>
    <property type="match status" value="1"/>
</dbReference>
<dbReference type="GeneID" id="4910080"/>
<feature type="transmembrane region" description="Helical" evidence="5">
    <location>
        <begin position="183"/>
        <end position="201"/>
    </location>
</feature>
<evidence type="ECO:0000256" key="5">
    <source>
        <dbReference type="SAM" id="Phobius"/>
    </source>
</evidence>
<feature type="transmembrane region" description="Helical" evidence="5">
    <location>
        <begin position="346"/>
        <end position="366"/>
    </location>
</feature>
<dbReference type="EC" id="1.6.5.3" evidence="7"/>
<evidence type="ECO:0000256" key="3">
    <source>
        <dbReference type="ARBA" id="ARBA00022989"/>
    </source>
</evidence>
<gene>
    <name evidence="7" type="ordered locus">Pcal_2053</name>
</gene>
<keyword evidence="2 5" id="KW-0812">Transmembrane</keyword>
<feature type="transmembrane region" description="Helical" evidence="5">
    <location>
        <begin position="307"/>
        <end position="334"/>
    </location>
</feature>
<feature type="transmembrane region" description="Helical" evidence="5">
    <location>
        <begin position="6"/>
        <end position="26"/>
    </location>
</feature>
<dbReference type="KEGG" id="pcl:Pcal_2053"/>
<sequence>MEVDKLLLPLAFTAYVVLRLFLRGAWPLDVVYISALAVYKAAEGWPPILAGVYTLPYLLGVAMVARGKLAKEAGMAAAVSYTGVLLIATGVAHLQLLGFAMATLAPAVLLPTMGDRGSLEGLFRYLVISSIAVSFMAVGLATRPDYPAFGNFFIFMAVAAELGAAPLHLWVPDVYGRSRPAGLAALASLPKLAAGFALLYVRPEVGALAAYGLGALSMFVGNLGALTSGDLRRVLAYSTVAHAGFAIFAYPLSPQVALLLIMADALGKMALFNHLEAGSGRWAAYLLAMNQIGVPPALGFWPKLYLLILAAYTLGPHVGVYLLANIALSVPYYFRVARDLPSGVGPVAAAIAVVLTAAGAVAPLWLSHTLSLS</sequence>
<dbReference type="GO" id="GO:0016491">
    <property type="term" value="F:oxidoreductase activity"/>
    <property type="evidence" value="ECO:0007669"/>
    <property type="project" value="UniProtKB-KW"/>
</dbReference>
<dbReference type="STRING" id="410359.Pcal_2053"/>
<comment type="subcellular location">
    <subcellularLocation>
        <location evidence="1">Membrane</location>
        <topology evidence="1">Multi-pass membrane protein</topology>
    </subcellularLocation>
</comment>
<dbReference type="EMBL" id="CP000561">
    <property type="protein sequence ID" value="ABO09468.1"/>
    <property type="molecule type" value="Genomic_DNA"/>
</dbReference>
<evidence type="ECO:0000256" key="4">
    <source>
        <dbReference type="ARBA" id="ARBA00023136"/>
    </source>
</evidence>
<evidence type="ECO:0000313" key="8">
    <source>
        <dbReference type="Proteomes" id="UP000001431"/>
    </source>
</evidence>
<feature type="transmembrane region" description="Helical" evidence="5">
    <location>
        <begin position="148"/>
        <end position="171"/>
    </location>
</feature>
<keyword evidence="3 5" id="KW-1133">Transmembrane helix</keyword>
<accession>A3MXV1</accession>
<dbReference type="eggNOG" id="arCOG06059">
    <property type="taxonomic scope" value="Archaea"/>
</dbReference>
<feature type="transmembrane region" description="Helical" evidence="5">
    <location>
        <begin position="282"/>
        <end position="301"/>
    </location>
</feature>
<proteinExistence type="predicted"/>
<evidence type="ECO:0000259" key="6">
    <source>
        <dbReference type="Pfam" id="PF00361"/>
    </source>
</evidence>
<feature type="transmembrane region" description="Helical" evidence="5">
    <location>
        <begin position="85"/>
        <end position="110"/>
    </location>
</feature>
<feature type="transmembrane region" description="Helical" evidence="5">
    <location>
        <begin position="234"/>
        <end position="250"/>
    </location>
</feature>
<feature type="transmembrane region" description="Helical" evidence="5">
    <location>
        <begin position="207"/>
        <end position="227"/>
    </location>
</feature>
<keyword evidence="8" id="KW-1185">Reference proteome</keyword>
<feature type="domain" description="NADH:quinone oxidoreductase/Mrp antiporter transmembrane" evidence="6">
    <location>
        <begin position="149"/>
        <end position="272"/>
    </location>
</feature>
<dbReference type="AlphaFoldDB" id="A3MXV1"/>
<dbReference type="PANTHER" id="PTHR22773">
    <property type="entry name" value="NADH DEHYDROGENASE"/>
    <property type="match status" value="1"/>
</dbReference>